<accession>A0ABR2YNZ8</accession>
<keyword evidence="6" id="KW-0793">Thylakoid</keyword>
<keyword evidence="6" id="KW-0604">Photosystem II</keyword>
<gene>
    <name evidence="7" type="ORF">WJX75_009468</name>
</gene>
<comment type="subcellular location">
    <subcellularLocation>
        <location evidence="6">Plastid</location>
        <location evidence="6">Chloroplast thylakoid membrane</location>
    </subcellularLocation>
</comment>
<name>A0ABR2YNZ8_9CHLO</name>
<evidence type="ECO:0000313" key="7">
    <source>
        <dbReference type="EMBL" id="KAK9908542.1"/>
    </source>
</evidence>
<dbReference type="Pfam" id="PF00504">
    <property type="entry name" value="Chloroa_b-bind"/>
    <property type="match status" value="1"/>
</dbReference>
<evidence type="ECO:0000256" key="2">
    <source>
        <dbReference type="ARBA" id="ARBA00022528"/>
    </source>
</evidence>
<protein>
    <recommendedName>
        <fullName evidence="6">Chlorophyll a-b binding protein, chloroplastic</fullName>
    </recommendedName>
</protein>
<dbReference type="EMBL" id="JALJOT010000008">
    <property type="protein sequence ID" value="KAK9908542.1"/>
    <property type="molecule type" value="Genomic_DNA"/>
</dbReference>
<keyword evidence="1 6" id="KW-0148">Chlorophyll</keyword>
<keyword evidence="5 6" id="KW-0157">Chromophore</keyword>
<comment type="similarity">
    <text evidence="6">Belongs to the light-harvesting chlorophyll a/b-binding (LHC) protein family.</text>
</comment>
<comment type="function">
    <text evidence="6">The light-harvesting complex (LHC) functions as a light receptor, it captures and delivers excitation energy to photosystems with which it is closely associated.</text>
</comment>
<comment type="caution">
    <text evidence="7">The sequence shown here is derived from an EMBL/GenBank/DDBJ whole genome shotgun (WGS) entry which is preliminary data.</text>
</comment>
<keyword evidence="2 6" id="KW-0150">Chloroplast</keyword>
<evidence type="ECO:0000313" key="8">
    <source>
        <dbReference type="Proteomes" id="UP001491310"/>
    </source>
</evidence>
<dbReference type="Gene3D" id="1.10.3460.10">
    <property type="entry name" value="Chlorophyll a/b binding protein domain"/>
    <property type="match status" value="1"/>
</dbReference>
<keyword evidence="6" id="KW-0603">Photosystem I</keyword>
<dbReference type="InterPro" id="IPR022796">
    <property type="entry name" value="Chloroa_b-bind"/>
</dbReference>
<keyword evidence="4 6" id="KW-0934">Plastid</keyword>
<keyword evidence="8" id="KW-1185">Reference proteome</keyword>
<evidence type="ECO:0000256" key="1">
    <source>
        <dbReference type="ARBA" id="ARBA00022494"/>
    </source>
</evidence>
<dbReference type="InterPro" id="IPR001344">
    <property type="entry name" value="Chloro_AB-bd_pln"/>
</dbReference>
<dbReference type="SUPFAM" id="SSF103511">
    <property type="entry name" value="Chlorophyll a-b binding protein"/>
    <property type="match status" value="1"/>
</dbReference>
<sequence>MLGALGVIVAEASTGVSWVDAGKVELDGAQYLGFSLPFSISQLVWIEAILVGGAEIYRNRELEPQARIYPGGYFDPLGLASGDDARAFKLKEAELKHGRLAMIAFLGFGVQALATGQGALGSLAKFASSFAPELVEDIEKAAGVI</sequence>
<evidence type="ECO:0000256" key="6">
    <source>
        <dbReference type="RuleBase" id="RU363080"/>
    </source>
</evidence>
<dbReference type="PANTHER" id="PTHR21649">
    <property type="entry name" value="CHLOROPHYLL A/B BINDING PROTEIN"/>
    <property type="match status" value="1"/>
</dbReference>
<organism evidence="7 8">
    <name type="scientific">Coccomyxa subellipsoidea</name>
    <dbReference type="NCBI Taxonomy" id="248742"/>
    <lineage>
        <taxon>Eukaryota</taxon>
        <taxon>Viridiplantae</taxon>
        <taxon>Chlorophyta</taxon>
        <taxon>core chlorophytes</taxon>
        <taxon>Trebouxiophyceae</taxon>
        <taxon>Trebouxiophyceae incertae sedis</taxon>
        <taxon>Coccomyxaceae</taxon>
        <taxon>Coccomyxa</taxon>
    </lineage>
</organism>
<keyword evidence="3 6" id="KW-0602">Photosynthesis</keyword>
<evidence type="ECO:0000256" key="5">
    <source>
        <dbReference type="ARBA" id="ARBA00022991"/>
    </source>
</evidence>
<dbReference type="Proteomes" id="UP001491310">
    <property type="component" value="Unassembled WGS sequence"/>
</dbReference>
<evidence type="ECO:0000256" key="3">
    <source>
        <dbReference type="ARBA" id="ARBA00022531"/>
    </source>
</evidence>
<proteinExistence type="inferred from homology"/>
<reference evidence="7 8" key="1">
    <citation type="journal article" date="2024" name="Nat. Commun.">
        <title>Phylogenomics reveals the evolutionary origins of lichenization in chlorophyte algae.</title>
        <authorList>
            <person name="Puginier C."/>
            <person name="Libourel C."/>
            <person name="Otte J."/>
            <person name="Skaloud P."/>
            <person name="Haon M."/>
            <person name="Grisel S."/>
            <person name="Petersen M."/>
            <person name="Berrin J.G."/>
            <person name="Delaux P.M."/>
            <person name="Dal Grande F."/>
            <person name="Keller J."/>
        </authorList>
    </citation>
    <scope>NUCLEOTIDE SEQUENCE [LARGE SCALE GENOMIC DNA]</scope>
    <source>
        <strain evidence="7 8">SAG 216-7</strain>
    </source>
</reference>
<evidence type="ECO:0000256" key="4">
    <source>
        <dbReference type="ARBA" id="ARBA00022640"/>
    </source>
</evidence>